<dbReference type="InterPro" id="IPR001972">
    <property type="entry name" value="Stomatin_HflK_fam"/>
</dbReference>
<comment type="similarity">
    <text evidence="1">Belongs to the band 7/mec-2 family.</text>
</comment>
<dbReference type="FunFam" id="3.30.479.30:FF:000004">
    <property type="entry name" value="Putative membrane protease family, stomatin"/>
    <property type="match status" value="1"/>
</dbReference>
<evidence type="ECO:0000313" key="3">
    <source>
        <dbReference type="EMBL" id="KAK3785578.1"/>
    </source>
</evidence>
<dbReference type="PANTHER" id="PTHR10264:SF19">
    <property type="entry name" value="AT06885P-RELATED"/>
    <property type="match status" value="1"/>
</dbReference>
<gene>
    <name evidence="3" type="ORF">RRG08_037588</name>
</gene>
<evidence type="ECO:0000256" key="1">
    <source>
        <dbReference type="ARBA" id="ARBA00008164"/>
    </source>
</evidence>
<dbReference type="Gene3D" id="3.30.479.30">
    <property type="entry name" value="Band 7 domain"/>
    <property type="match status" value="1"/>
</dbReference>
<dbReference type="SUPFAM" id="SSF117892">
    <property type="entry name" value="Band 7/SPFH domain"/>
    <property type="match status" value="1"/>
</dbReference>
<dbReference type="Pfam" id="PF01145">
    <property type="entry name" value="Band_7"/>
    <property type="match status" value="1"/>
</dbReference>
<dbReference type="InterPro" id="IPR001107">
    <property type="entry name" value="Band_7"/>
</dbReference>
<name>A0AAE1DXW1_9GAST</name>
<organism evidence="3 4">
    <name type="scientific">Elysia crispata</name>
    <name type="common">lettuce slug</name>
    <dbReference type="NCBI Taxonomy" id="231223"/>
    <lineage>
        <taxon>Eukaryota</taxon>
        <taxon>Metazoa</taxon>
        <taxon>Spiralia</taxon>
        <taxon>Lophotrochozoa</taxon>
        <taxon>Mollusca</taxon>
        <taxon>Gastropoda</taxon>
        <taxon>Heterobranchia</taxon>
        <taxon>Euthyneura</taxon>
        <taxon>Panpulmonata</taxon>
        <taxon>Sacoglossa</taxon>
        <taxon>Placobranchoidea</taxon>
        <taxon>Plakobranchidae</taxon>
        <taxon>Elysia</taxon>
    </lineage>
</organism>
<evidence type="ECO:0000259" key="2">
    <source>
        <dbReference type="Pfam" id="PF01145"/>
    </source>
</evidence>
<proteinExistence type="inferred from homology"/>
<dbReference type="PRINTS" id="PR00721">
    <property type="entry name" value="STOMATIN"/>
</dbReference>
<reference evidence="3" key="1">
    <citation type="journal article" date="2023" name="G3 (Bethesda)">
        <title>A reference genome for the long-term kleptoplast-retaining sea slug Elysia crispata morphotype clarki.</title>
        <authorList>
            <person name="Eastman K.E."/>
            <person name="Pendleton A.L."/>
            <person name="Shaikh M.A."/>
            <person name="Suttiyut T."/>
            <person name="Ogas R."/>
            <person name="Tomko P."/>
            <person name="Gavelis G."/>
            <person name="Widhalm J.R."/>
            <person name="Wisecaver J.H."/>
        </authorList>
    </citation>
    <scope>NUCLEOTIDE SEQUENCE</scope>
    <source>
        <strain evidence="3">ECLA1</strain>
    </source>
</reference>
<evidence type="ECO:0000313" key="4">
    <source>
        <dbReference type="Proteomes" id="UP001283361"/>
    </source>
</evidence>
<dbReference type="AlphaFoldDB" id="A0AAE1DXW1"/>
<keyword evidence="4" id="KW-1185">Reference proteome</keyword>
<dbReference type="PANTHER" id="PTHR10264">
    <property type="entry name" value="BAND 7 PROTEIN-RELATED"/>
    <property type="match status" value="1"/>
</dbReference>
<protein>
    <recommendedName>
        <fullName evidence="2">Band 7 domain-containing protein</fullName>
    </recommendedName>
</protein>
<dbReference type="EMBL" id="JAWDGP010002110">
    <property type="protein sequence ID" value="KAK3785578.1"/>
    <property type="molecule type" value="Genomic_DNA"/>
</dbReference>
<dbReference type="InterPro" id="IPR036013">
    <property type="entry name" value="Band_7/SPFH_dom_sf"/>
</dbReference>
<dbReference type="InterPro" id="IPR043202">
    <property type="entry name" value="Band-7_stomatin-like"/>
</dbReference>
<accession>A0AAE1DXW1</accession>
<dbReference type="GO" id="GO:0009898">
    <property type="term" value="C:cytoplasmic side of plasma membrane"/>
    <property type="evidence" value="ECO:0007669"/>
    <property type="project" value="UniProtKB-ARBA"/>
</dbReference>
<comment type="caution">
    <text evidence="3">The sequence shown here is derived from an EMBL/GenBank/DDBJ whole genome shotgun (WGS) entry which is preliminary data.</text>
</comment>
<sequence>MFIFRRIKKYPVPNPTLTSTLLHLCQVLIRDSMTVSVDTILFPSSNVLSSEGLRNTLYLTLPLPQVFIFKRVLTRDSVTVSVDAVVYYRISSPTISVANVENAANSTQLLAQTSLRNVLGTQNLSEILSNREHISEQMQVRWGERLERL</sequence>
<dbReference type="Proteomes" id="UP001283361">
    <property type="component" value="Unassembled WGS sequence"/>
</dbReference>
<feature type="domain" description="Band 7" evidence="2">
    <location>
        <begin position="32"/>
        <end position="146"/>
    </location>
</feature>